<name>E3QC37_COLGM</name>
<reference evidence="3" key="1">
    <citation type="journal article" date="2012" name="Nat. Genet.">
        <title>Lifestyle transitions in plant pathogenic Colletotrichum fungi deciphered by genome and transcriptome analyses.</title>
        <authorList>
            <person name="O'Connell R.J."/>
            <person name="Thon M.R."/>
            <person name="Hacquard S."/>
            <person name="Amyotte S.G."/>
            <person name="Kleemann J."/>
            <person name="Torres M.F."/>
            <person name="Damm U."/>
            <person name="Buiate E.A."/>
            <person name="Epstein L."/>
            <person name="Alkan N."/>
            <person name="Altmueller J."/>
            <person name="Alvarado-Balderrama L."/>
            <person name="Bauser C.A."/>
            <person name="Becker C."/>
            <person name="Birren B.W."/>
            <person name="Chen Z."/>
            <person name="Choi J."/>
            <person name="Crouch J.A."/>
            <person name="Duvick J.P."/>
            <person name="Farman M.A."/>
            <person name="Gan P."/>
            <person name="Heiman D."/>
            <person name="Henrissat B."/>
            <person name="Howard R.J."/>
            <person name="Kabbage M."/>
            <person name="Koch C."/>
            <person name="Kracher B."/>
            <person name="Kubo Y."/>
            <person name="Law A.D."/>
            <person name="Lebrun M.-H."/>
            <person name="Lee Y.-H."/>
            <person name="Miyara I."/>
            <person name="Moore N."/>
            <person name="Neumann U."/>
            <person name="Nordstroem K."/>
            <person name="Panaccione D.G."/>
            <person name="Panstruga R."/>
            <person name="Place M."/>
            <person name="Proctor R.H."/>
            <person name="Prusky D."/>
            <person name="Rech G."/>
            <person name="Reinhardt R."/>
            <person name="Rollins J.A."/>
            <person name="Rounsley S."/>
            <person name="Schardl C.L."/>
            <person name="Schwartz D.C."/>
            <person name="Shenoy N."/>
            <person name="Shirasu K."/>
            <person name="Sikhakolli U.R."/>
            <person name="Stueber K."/>
            <person name="Sukno S.A."/>
            <person name="Sweigard J.A."/>
            <person name="Takano Y."/>
            <person name="Takahara H."/>
            <person name="Trail F."/>
            <person name="van der Does H.C."/>
            <person name="Voll L.M."/>
            <person name="Will I."/>
            <person name="Young S."/>
            <person name="Zeng Q."/>
            <person name="Zhang J."/>
            <person name="Zhou S."/>
            <person name="Dickman M.B."/>
            <person name="Schulze-Lefert P."/>
            <person name="Ver Loren van Themaat E."/>
            <person name="Ma L.-J."/>
            <person name="Vaillancourt L.J."/>
        </authorList>
    </citation>
    <scope>NUCLEOTIDE SEQUENCE [LARGE SCALE GENOMIC DNA]</scope>
    <source>
        <strain evidence="3">M1.001 / M2 / FGSC 10212</strain>
    </source>
</reference>
<dbReference type="Proteomes" id="UP000008782">
    <property type="component" value="Unassembled WGS sequence"/>
</dbReference>
<dbReference type="GeneID" id="24408781"/>
<dbReference type="EMBL" id="GG697340">
    <property type="protein sequence ID" value="EFQ28272.1"/>
    <property type="molecule type" value="Genomic_DNA"/>
</dbReference>
<feature type="region of interest" description="Disordered" evidence="1">
    <location>
        <begin position="91"/>
        <end position="157"/>
    </location>
</feature>
<evidence type="ECO:0000256" key="1">
    <source>
        <dbReference type="SAM" id="MobiDB-lite"/>
    </source>
</evidence>
<feature type="compositionally biased region" description="Acidic residues" evidence="1">
    <location>
        <begin position="100"/>
        <end position="117"/>
    </location>
</feature>
<keyword evidence="3" id="KW-1185">Reference proteome</keyword>
<evidence type="ECO:0000313" key="3">
    <source>
        <dbReference type="Proteomes" id="UP000008782"/>
    </source>
</evidence>
<feature type="compositionally biased region" description="Basic and acidic residues" evidence="1">
    <location>
        <begin position="118"/>
        <end position="127"/>
    </location>
</feature>
<dbReference type="VEuPathDB" id="FungiDB:GLRG_03416"/>
<evidence type="ECO:0000313" key="2">
    <source>
        <dbReference type="EMBL" id="EFQ28272.1"/>
    </source>
</evidence>
<sequence>MVVGAGAGGPTGPSPPAPVASAAILPGGDDDDDAVAGAVAIGPLIWVAPLGLLLDFQVFCHPDPNDPDYDVALNAAIDRLRELGRQRAALGRTGLGLDRQDDDEDDDDDDDDQEYVEEDARRNRWTETRQAAKHGCRTTWREPQLWGEQSIDAEVDE</sequence>
<proteinExistence type="predicted"/>
<protein>
    <submittedName>
        <fullName evidence="2">Uncharacterized protein</fullName>
    </submittedName>
</protein>
<dbReference type="HOGENOM" id="CLU_1677753_0_0_1"/>
<accession>E3QC37</accession>
<dbReference type="RefSeq" id="XP_008092292.1">
    <property type="nucleotide sequence ID" value="XM_008094101.1"/>
</dbReference>
<gene>
    <name evidence="2" type="ORF">GLRG_03416</name>
</gene>
<dbReference type="AlphaFoldDB" id="E3QC37"/>
<organism evidence="3">
    <name type="scientific">Colletotrichum graminicola (strain M1.001 / M2 / FGSC 10212)</name>
    <name type="common">Maize anthracnose fungus</name>
    <name type="synonym">Glomerella graminicola</name>
    <dbReference type="NCBI Taxonomy" id="645133"/>
    <lineage>
        <taxon>Eukaryota</taxon>
        <taxon>Fungi</taxon>
        <taxon>Dikarya</taxon>
        <taxon>Ascomycota</taxon>
        <taxon>Pezizomycotina</taxon>
        <taxon>Sordariomycetes</taxon>
        <taxon>Hypocreomycetidae</taxon>
        <taxon>Glomerellales</taxon>
        <taxon>Glomerellaceae</taxon>
        <taxon>Colletotrichum</taxon>
        <taxon>Colletotrichum graminicola species complex</taxon>
    </lineage>
</organism>